<dbReference type="PANTHER" id="PTHR45638">
    <property type="entry name" value="CYCLIC NUCLEOTIDE-GATED CATION CHANNEL SUBUNIT A"/>
    <property type="match status" value="1"/>
</dbReference>
<dbReference type="Gene3D" id="2.60.120.10">
    <property type="entry name" value="Jelly Rolls"/>
    <property type="match status" value="1"/>
</dbReference>
<evidence type="ECO:0000313" key="11">
    <source>
        <dbReference type="Proteomes" id="UP000046393"/>
    </source>
</evidence>
<dbReference type="WBParaSite" id="SMUV_0000864501-mRNA-1">
    <property type="protein sequence ID" value="SMUV_0000864501-mRNA-1"/>
    <property type="gene ID" value="SMUV_0000864501"/>
</dbReference>
<keyword evidence="8" id="KW-0407">Ion channel</keyword>
<evidence type="ECO:0000256" key="4">
    <source>
        <dbReference type="ARBA" id="ARBA00022989"/>
    </source>
</evidence>
<dbReference type="CDD" id="cd00038">
    <property type="entry name" value="CAP_ED"/>
    <property type="match status" value="1"/>
</dbReference>
<dbReference type="Gene3D" id="1.10.287.630">
    <property type="entry name" value="Helix hairpin bin"/>
    <property type="match status" value="1"/>
</dbReference>
<feature type="transmembrane region" description="Helical" evidence="9">
    <location>
        <begin position="178"/>
        <end position="199"/>
    </location>
</feature>
<feature type="transmembrane region" description="Helical" evidence="9">
    <location>
        <begin position="226"/>
        <end position="243"/>
    </location>
</feature>
<keyword evidence="2" id="KW-0813">Transport</keyword>
<feature type="transmembrane region" description="Helical" evidence="9">
    <location>
        <begin position="412"/>
        <end position="434"/>
    </location>
</feature>
<keyword evidence="6 9" id="KW-0472">Membrane</keyword>
<evidence type="ECO:0000256" key="6">
    <source>
        <dbReference type="ARBA" id="ARBA00023136"/>
    </source>
</evidence>
<dbReference type="InterPro" id="IPR018488">
    <property type="entry name" value="cNMP-bd_CS"/>
</dbReference>
<keyword evidence="5" id="KW-0406">Ion transport</keyword>
<organism evidence="11 12">
    <name type="scientific">Syphacia muris</name>
    <dbReference type="NCBI Taxonomy" id="451379"/>
    <lineage>
        <taxon>Eukaryota</taxon>
        <taxon>Metazoa</taxon>
        <taxon>Ecdysozoa</taxon>
        <taxon>Nematoda</taxon>
        <taxon>Chromadorea</taxon>
        <taxon>Rhabditida</taxon>
        <taxon>Spirurina</taxon>
        <taxon>Oxyuridomorpha</taxon>
        <taxon>Oxyuroidea</taxon>
        <taxon>Oxyuridae</taxon>
        <taxon>Syphacia</taxon>
    </lineage>
</organism>
<dbReference type="InterPro" id="IPR005821">
    <property type="entry name" value="Ion_trans_dom"/>
</dbReference>
<dbReference type="GO" id="GO:0017071">
    <property type="term" value="C:intracellular cyclic nucleotide activated cation channel complex"/>
    <property type="evidence" value="ECO:0007669"/>
    <property type="project" value="TreeGrafter"/>
</dbReference>
<dbReference type="GO" id="GO:0044877">
    <property type="term" value="F:protein-containing complex binding"/>
    <property type="evidence" value="ECO:0007669"/>
    <property type="project" value="TreeGrafter"/>
</dbReference>
<dbReference type="STRING" id="451379.A0A0N5AUU8"/>
<keyword evidence="4 9" id="KW-1133">Transmembrane helix</keyword>
<dbReference type="PROSITE" id="PS50042">
    <property type="entry name" value="CNMP_BINDING_3"/>
    <property type="match status" value="1"/>
</dbReference>
<feature type="transmembrane region" description="Helical" evidence="9">
    <location>
        <begin position="281"/>
        <end position="302"/>
    </location>
</feature>
<accession>A0A0N5AUU8</accession>
<dbReference type="GO" id="GO:0005222">
    <property type="term" value="F:intracellularly cAMP-activated cation channel activity"/>
    <property type="evidence" value="ECO:0007669"/>
    <property type="project" value="TreeGrafter"/>
</dbReference>
<keyword evidence="7" id="KW-1071">Ligand-gated ion channel</keyword>
<evidence type="ECO:0000256" key="2">
    <source>
        <dbReference type="ARBA" id="ARBA00022448"/>
    </source>
</evidence>
<dbReference type="InterPro" id="IPR000595">
    <property type="entry name" value="cNMP-bd_dom"/>
</dbReference>
<dbReference type="SMART" id="SM00100">
    <property type="entry name" value="cNMP"/>
    <property type="match status" value="1"/>
</dbReference>
<dbReference type="AlphaFoldDB" id="A0A0N5AUU8"/>
<comment type="subcellular location">
    <subcellularLocation>
        <location evidence="1">Membrane</location>
        <topology evidence="1">Multi-pass membrane protein</topology>
    </subcellularLocation>
</comment>
<protein>
    <submittedName>
        <fullName evidence="12">Cyclic nucleotide-binding domain-containing protein</fullName>
    </submittedName>
</protein>
<evidence type="ECO:0000256" key="7">
    <source>
        <dbReference type="ARBA" id="ARBA00023286"/>
    </source>
</evidence>
<evidence type="ECO:0000256" key="8">
    <source>
        <dbReference type="ARBA" id="ARBA00023303"/>
    </source>
</evidence>
<dbReference type="InterPro" id="IPR050866">
    <property type="entry name" value="CNG_cation_channel"/>
</dbReference>
<dbReference type="Pfam" id="PF00520">
    <property type="entry name" value="Ion_trans"/>
    <property type="match status" value="1"/>
</dbReference>
<feature type="domain" description="Cyclic nucleotide-binding" evidence="10">
    <location>
        <begin position="508"/>
        <end position="631"/>
    </location>
</feature>
<keyword evidence="3 9" id="KW-0812">Transmembrane</keyword>
<evidence type="ECO:0000313" key="12">
    <source>
        <dbReference type="WBParaSite" id="SMUV_0000864501-mRNA-1"/>
    </source>
</evidence>
<dbReference type="InterPro" id="IPR018490">
    <property type="entry name" value="cNMP-bd_dom_sf"/>
</dbReference>
<dbReference type="PANTHER" id="PTHR45638:SF14">
    <property type="entry name" value="CYCLIC NUCLEOTIDE-BINDING DOMAIN-CONTAINING PROTEIN"/>
    <property type="match status" value="1"/>
</dbReference>
<dbReference type="PROSITE" id="PS00888">
    <property type="entry name" value="CNMP_BINDING_1"/>
    <property type="match status" value="1"/>
</dbReference>
<dbReference type="InterPro" id="IPR014710">
    <property type="entry name" value="RmlC-like_jellyroll"/>
</dbReference>
<evidence type="ECO:0000259" key="10">
    <source>
        <dbReference type="PROSITE" id="PS50042"/>
    </source>
</evidence>
<keyword evidence="11" id="KW-1185">Reference proteome</keyword>
<name>A0A0N5AUU8_9BILA</name>
<evidence type="ECO:0000256" key="5">
    <source>
        <dbReference type="ARBA" id="ARBA00023065"/>
    </source>
</evidence>
<feature type="transmembrane region" description="Helical" evidence="9">
    <location>
        <begin position="148"/>
        <end position="171"/>
    </location>
</feature>
<reference evidence="12" key="1">
    <citation type="submission" date="2017-02" db="UniProtKB">
        <authorList>
            <consortium name="WormBaseParasite"/>
        </authorList>
    </citation>
    <scope>IDENTIFICATION</scope>
</reference>
<evidence type="ECO:0000256" key="3">
    <source>
        <dbReference type="ARBA" id="ARBA00022692"/>
    </source>
</evidence>
<dbReference type="SUPFAM" id="SSF81324">
    <property type="entry name" value="Voltage-gated potassium channels"/>
    <property type="match status" value="1"/>
</dbReference>
<dbReference type="GO" id="GO:0005886">
    <property type="term" value="C:plasma membrane"/>
    <property type="evidence" value="ECO:0007669"/>
    <property type="project" value="TreeGrafter"/>
</dbReference>
<sequence length="720" mass="83711">MAVAIDTANMNQNQQANAKKFIEQPQLTKIVGIVTTMYQWLKPTVFLTSEQSSNQLYDDSVFLPTTLSKLPPSTSKNVSRRLTLQAVDEVLRGDIAYFLVDLLVSELHYAEARELNVACNCSKINQKVNAKSSREIWRTVIYPTSNFYLFWLTVLTATITYNAIGLTVFIFDDIQKNFFHLWLASNIAADLVFIVDILIQSRKTYTINGEYEKDIKKVLKEYFRSPLFWIDVLAVAPIDLFLIKDSRLSFLRVNRLLKSHRIFDFVERALMKTQFPNSFKISIIIAICFVLFHWNACAYFYISLITDSDINDRNSWIFTYTKNADPVLPNCSINGDVYDENYCWFNESGRDARDRESYVEELAAYWRSKSRKILFSNFSKEYSLSFYWSSLTLTTKGQQPYPTDSEQNWLEIINTLIGVLVFAIIVGFVGGTVLQMNQKQSDFQQLLDGIKFYMNYRNVIPDIQKRVIDCCGYVRDQNIIQQNENKILESLPTRLEGQIAVQLHMNTIKHDCEPGLLYELLLRLKYQLFSPGDYLCRRGELAREMYIIERGRLHCVSDDGKEIYKVLKEGDVIGQLAILNLTGDKNENKRDVAVCSAAYTDVYILRQDDVAKVLQDYPEERKKIIRKGIELLCMDHLYDSEKASAARDEWKMFSKEEQLTVINNFLDRTDRQLSHMYEDFNALTLTLKQRLTKMELLIQNKIFNDDSDDAFEYDENDLDV</sequence>
<proteinExistence type="predicted"/>
<dbReference type="GO" id="GO:0005223">
    <property type="term" value="F:intracellularly cGMP-activated cation channel activity"/>
    <property type="evidence" value="ECO:0007669"/>
    <property type="project" value="TreeGrafter"/>
</dbReference>
<evidence type="ECO:0000256" key="9">
    <source>
        <dbReference type="SAM" id="Phobius"/>
    </source>
</evidence>
<dbReference type="SUPFAM" id="SSF51206">
    <property type="entry name" value="cAMP-binding domain-like"/>
    <property type="match status" value="1"/>
</dbReference>
<dbReference type="Proteomes" id="UP000046393">
    <property type="component" value="Unplaced"/>
</dbReference>
<dbReference type="Gene3D" id="1.10.287.70">
    <property type="match status" value="1"/>
</dbReference>
<dbReference type="Pfam" id="PF00027">
    <property type="entry name" value="cNMP_binding"/>
    <property type="match status" value="1"/>
</dbReference>
<dbReference type="GO" id="GO:0030553">
    <property type="term" value="F:cGMP binding"/>
    <property type="evidence" value="ECO:0007669"/>
    <property type="project" value="TreeGrafter"/>
</dbReference>
<evidence type="ECO:0000256" key="1">
    <source>
        <dbReference type="ARBA" id="ARBA00004141"/>
    </source>
</evidence>